<evidence type="ECO:0000313" key="2">
    <source>
        <dbReference type="EMBL" id="CAL5129368.1"/>
    </source>
</evidence>
<feature type="region of interest" description="Disordered" evidence="1">
    <location>
        <begin position="1247"/>
        <end position="1274"/>
    </location>
</feature>
<organism evidence="2 3">
    <name type="scientific">Calicophoron daubneyi</name>
    <name type="common">Rumen fluke</name>
    <name type="synonym">Paramphistomum daubneyi</name>
    <dbReference type="NCBI Taxonomy" id="300641"/>
    <lineage>
        <taxon>Eukaryota</taxon>
        <taxon>Metazoa</taxon>
        <taxon>Spiralia</taxon>
        <taxon>Lophotrochozoa</taxon>
        <taxon>Platyhelminthes</taxon>
        <taxon>Trematoda</taxon>
        <taxon>Digenea</taxon>
        <taxon>Plagiorchiida</taxon>
        <taxon>Pronocephalata</taxon>
        <taxon>Paramphistomoidea</taxon>
        <taxon>Paramphistomidae</taxon>
        <taxon>Calicophoron</taxon>
    </lineage>
</organism>
<sequence length="1565" mass="174107">MDYCGQTVTDDELEEHSAPELSPLSLRWQRHRSQRLYHAFSGSLSGQLYDSLMGGRDSSTEFQSYNLSHVARPHLNSMQKLSNSCWDVPAFHMFKSANRNWNFPQDKDFQARFIPLNPPNLPPIFTVGLGLTAAAEVVKLFRQEDRTIEWISAPENPPDCVPRSLINISISEMAIISPDWAKLSPDEQRILAPGQQSSWLSQCMELTGLSTVDLADQKYIALSHLQAVRVGQFRSFGELLRHLHRHVKHTAVSLKIFDDTAIQSTLTICFQLILQTAIKNLDQIIGCQLFHGVLLRRPPTDTSVTSTTLVPKAENNIPAATDQNSRKEMSSQSNTNTAQAVPVNLSNATSINVVRTDNENHESTNSISILKYQSHVENATQTSSHGYLSSQNKAAVSPRGPADEISLPSLTPYWASQQKREPLLYRIEEEQMSKTSQVRSLEDLCSPLGDARAVCNLDPAEWVPEKNRPRSSCEIPTPDRFNSRSTFMSALSPNSNDHNSDDDEDLEIQQKPTEDTRNASPESADDLYKAWLSIISMEHIQSPPEQNINVSGDQTFDSLSETFIEQQKHPDVRGQLCKRIISRIVVDLISRCQCCEIALYGFVQSFHSQSVIQLTNELVDQVMAVTLTYRMNQMKFSSTEELSQLVATAPINVGLVIDQIMLENTASNEGFQQAVKTIKPPGHTKICRLCAELVDLIIESNPNLKPNFFDGVKKATSSGAVDALFSLAYPAACYAMNHVMQSSQTSPEISGTTAGQINMDSEIDHRHSHSTQSEEKPTHDAATKSSSLTSQTIVTNGFKQTALHKELENAVSLHSACSCVSESGINAVYTKITQLPTAASNQPLTAVTPVATAEEELHSDQADESLKSVGWKTPQSSAEFVLEVSPSVKHVDSKNNQMLPVMSALEADGNTEADEEKSCIVVSSTDGDCYSPHPVTGERFNASRIVRAWSFRSSRSDCPNDCSAAGSIYRSNPEHSLDPPNMSSPGYVQQESGINVHINFRLPDSSPLGEIALEPVRVRTQTRNASWKDVDILVDDGETGVIQFCPQCSRKLRTCIEHPDDRGPSKNITGSVNVTRDDGVQYDLASNEDKRSQNSIRVVPEDHGGREPSSLCDADCEIMRNLDRDLVNLSEDSSSTLAQKETHLVLECTVSKGPSPNMETREELDSSPSVVFRSLSMSLKDVRTKRRAGCKSYSCSRLQNMNKSDRANVYQTGDNEVYRDERTTTRSIKDEVDRTEDEEVMIVAEGASRTPTTEEEKTLSQGPQNLCYKGDDTEEGPGEIVDQSLVARKSRVRRGSKGRMDKRSTHFTSISPFYTCLEELRDCLRKAEERLSEVNSMSKKNPKFSRLRSRRKICARIVRRSPMKKRLKSRRDEKDLSSWGPSDENHYVSQVDLSEFHTQDDLAAQKHSSHPNLLKSSALVEYASPSDASPQTQKRGHKSTIINKRLQAIQSSQMKRTPVVSSFHLRGPISYFPAPSMELPVRANMTFLNSLHQSFVDEYSHQFVRRVQQTRKTSVVNSNIIKVLPALTGPGEKAHRIGHIGAILTHSPQHARSSCRLCSACTRDA</sequence>
<comment type="caution">
    <text evidence="2">The sequence shown here is derived from an EMBL/GenBank/DDBJ whole genome shotgun (WGS) entry which is preliminary data.</text>
</comment>
<feature type="compositionally biased region" description="Polar residues" evidence="1">
    <location>
        <begin position="381"/>
        <end position="394"/>
    </location>
</feature>
<evidence type="ECO:0000313" key="3">
    <source>
        <dbReference type="Proteomes" id="UP001497525"/>
    </source>
</evidence>
<name>A0AAV2SW43_CALDB</name>
<feature type="compositionally biased region" description="Basic residues" evidence="1">
    <location>
        <begin position="1360"/>
        <end position="1369"/>
    </location>
</feature>
<feature type="region of interest" description="Disordered" evidence="1">
    <location>
        <begin position="764"/>
        <end position="789"/>
    </location>
</feature>
<accession>A0AAV2SW43</accession>
<protein>
    <submittedName>
        <fullName evidence="2">Uncharacterized protein</fullName>
    </submittedName>
</protein>
<feature type="region of interest" description="Disordered" evidence="1">
    <location>
        <begin position="381"/>
        <end position="403"/>
    </location>
</feature>
<proteinExistence type="predicted"/>
<evidence type="ECO:0000256" key="1">
    <source>
        <dbReference type="SAM" id="MobiDB-lite"/>
    </source>
</evidence>
<feature type="region of interest" description="Disordered" evidence="1">
    <location>
        <begin position="314"/>
        <end position="337"/>
    </location>
</feature>
<dbReference type="EMBL" id="CAXLJL010000001">
    <property type="protein sequence ID" value="CAL5129368.1"/>
    <property type="molecule type" value="Genomic_DNA"/>
</dbReference>
<gene>
    <name evidence="2" type="ORF">CDAUBV1_LOCUS296</name>
</gene>
<reference evidence="2" key="1">
    <citation type="submission" date="2024-06" db="EMBL/GenBank/DDBJ databases">
        <authorList>
            <person name="Liu X."/>
            <person name="Lenzi L."/>
            <person name="Haldenby T S."/>
            <person name="Uol C."/>
        </authorList>
    </citation>
    <scope>NUCLEOTIDE SEQUENCE</scope>
</reference>
<dbReference type="Proteomes" id="UP001497525">
    <property type="component" value="Unassembled WGS sequence"/>
</dbReference>
<feature type="compositionally biased region" description="Basic and acidic residues" evidence="1">
    <location>
        <begin position="772"/>
        <end position="782"/>
    </location>
</feature>
<feature type="region of interest" description="Disordered" evidence="1">
    <location>
        <begin position="1360"/>
        <end position="1383"/>
    </location>
</feature>
<feature type="region of interest" description="Disordered" evidence="1">
    <location>
        <begin position="463"/>
        <end position="504"/>
    </location>
</feature>